<feature type="compositionally biased region" description="Low complexity" evidence="12">
    <location>
        <begin position="168"/>
        <end position="177"/>
    </location>
</feature>
<dbReference type="OrthoDB" id="1907495at2759"/>
<dbReference type="Proteomes" id="UP000019484">
    <property type="component" value="Unassembled WGS sequence"/>
</dbReference>
<protein>
    <recommendedName>
        <fullName evidence="4">Methylated-DNA--protein-cysteine methyltransferase</fullName>
        <ecNumber evidence="3">2.1.1.63</ecNumber>
    </recommendedName>
    <alternativeName>
        <fullName evidence="9">6-O-methylguanine-DNA methyltransferase</fullName>
    </alternativeName>
    <alternativeName>
        <fullName evidence="10">O-6-methylguanine-DNA-alkyltransferase</fullName>
    </alternativeName>
</protein>
<dbReference type="EC" id="2.1.1.63" evidence="3"/>
<organism evidence="14 15">
    <name type="scientific">Capronia coronata CBS 617.96</name>
    <dbReference type="NCBI Taxonomy" id="1182541"/>
    <lineage>
        <taxon>Eukaryota</taxon>
        <taxon>Fungi</taxon>
        <taxon>Dikarya</taxon>
        <taxon>Ascomycota</taxon>
        <taxon>Pezizomycotina</taxon>
        <taxon>Eurotiomycetes</taxon>
        <taxon>Chaetothyriomycetidae</taxon>
        <taxon>Chaetothyriales</taxon>
        <taxon>Herpotrichiellaceae</taxon>
        <taxon>Capronia</taxon>
    </lineage>
</organism>
<dbReference type="PANTHER" id="PTHR10815:SF13">
    <property type="entry name" value="METHYLATED-DNA--PROTEIN-CYSTEINE METHYLTRANSFERASE"/>
    <property type="match status" value="1"/>
</dbReference>
<evidence type="ECO:0000256" key="12">
    <source>
        <dbReference type="SAM" id="MobiDB-lite"/>
    </source>
</evidence>
<proteinExistence type="inferred from homology"/>
<comment type="catalytic activity">
    <reaction evidence="1">
        <text>a 4-O-methyl-thymidine in DNA + L-cysteinyl-[protein] = a thymidine in DNA + S-methyl-L-cysteinyl-[protein]</text>
        <dbReference type="Rhea" id="RHEA:53428"/>
        <dbReference type="Rhea" id="RHEA-COMP:10131"/>
        <dbReference type="Rhea" id="RHEA-COMP:10132"/>
        <dbReference type="Rhea" id="RHEA-COMP:13555"/>
        <dbReference type="Rhea" id="RHEA-COMP:13556"/>
        <dbReference type="ChEBI" id="CHEBI:29950"/>
        <dbReference type="ChEBI" id="CHEBI:82612"/>
        <dbReference type="ChEBI" id="CHEBI:137386"/>
        <dbReference type="ChEBI" id="CHEBI:137387"/>
        <dbReference type="EC" id="2.1.1.63"/>
    </reaction>
</comment>
<evidence type="ECO:0000256" key="9">
    <source>
        <dbReference type="ARBA" id="ARBA00030795"/>
    </source>
</evidence>
<dbReference type="Gene3D" id="1.10.10.10">
    <property type="entry name" value="Winged helix-like DNA-binding domain superfamily/Winged helix DNA-binding domain"/>
    <property type="match status" value="1"/>
</dbReference>
<dbReference type="RefSeq" id="XP_007725929.1">
    <property type="nucleotide sequence ID" value="XM_007727739.1"/>
</dbReference>
<keyword evidence="7" id="KW-0227">DNA damage</keyword>
<evidence type="ECO:0000256" key="10">
    <source>
        <dbReference type="ARBA" id="ARBA00031621"/>
    </source>
</evidence>
<keyword evidence="5" id="KW-0489">Methyltransferase</keyword>
<feature type="domain" description="Methylated-DNA-[protein]-cysteine S-methyltransferase DNA binding" evidence="13">
    <location>
        <begin position="6"/>
        <end position="75"/>
    </location>
</feature>
<sequence>MPTISDFQEKVYLHLLLIPPGQVTTYAAIAKALGSSPRAVGGALRCNPFAPAVPCHRVIASDGSIGGFKGEWRTAKRSTPKTAQPQLGLSQAQKLELLKAEGVEFIQDRGGKVKLKMLAAESGSRTSARARSGDETRIQIRTRTGTGATAKANAKIGPRRRNGRTNATTIPTPTIPTALESNSDTEETIPSPATAKRRIKSKYFSNSSSSEYTQNGGDGKIYKTDNNNNANPIWFIGPWDTTNTTQTLKEMILHV</sequence>
<dbReference type="CDD" id="cd06445">
    <property type="entry name" value="ATase"/>
    <property type="match status" value="1"/>
</dbReference>
<evidence type="ECO:0000256" key="11">
    <source>
        <dbReference type="ARBA" id="ARBA00049348"/>
    </source>
</evidence>
<dbReference type="STRING" id="1182541.W9XSN1"/>
<dbReference type="PANTHER" id="PTHR10815">
    <property type="entry name" value="METHYLATED-DNA--PROTEIN-CYSTEINE METHYLTRANSFERASE"/>
    <property type="match status" value="1"/>
</dbReference>
<dbReference type="HOGENOM" id="CLU_1030576_0_0_1"/>
<dbReference type="InterPro" id="IPR036388">
    <property type="entry name" value="WH-like_DNA-bd_sf"/>
</dbReference>
<dbReference type="GO" id="GO:0003908">
    <property type="term" value="F:methylated-DNA-[protein]-cysteine S-methyltransferase activity"/>
    <property type="evidence" value="ECO:0007669"/>
    <property type="project" value="UniProtKB-EC"/>
</dbReference>
<dbReference type="InterPro" id="IPR014048">
    <property type="entry name" value="MethylDNA_cys_MeTrfase_DNA-bd"/>
</dbReference>
<dbReference type="eggNOG" id="KOG4062">
    <property type="taxonomic scope" value="Eukaryota"/>
</dbReference>
<evidence type="ECO:0000259" key="13">
    <source>
        <dbReference type="Pfam" id="PF01035"/>
    </source>
</evidence>
<name>W9XSN1_9EURO</name>
<accession>W9XSN1</accession>
<evidence type="ECO:0000313" key="14">
    <source>
        <dbReference type="EMBL" id="EXJ83243.1"/>
    </source>
</evidence>
<evidence type="ECO:0000256" key="1">
    <source>
        <dbReference type="ARBA" id="ARBA00001286"/>
    </source>
</evidence>
<evidence type="ECO:0000256" key="2">
    <source>
        <dbReference type="ARBA" id="ARBA00008711"/>
    </source>
</evidence>
<dbReference type="GeneID" id="19161728"/>
<comment type="similarity">
    <text evidence="2">Belongs to the MGMT family.</text>
</comment>
<keyword evidence="15" id="KW-1185">Reference proteome</keyword>
<reference evidence="14 15" key="1">
    <citation type="submission" date="2013-03" db="EMBL/GenBank/DDBJ databases">
        <title>The Genome Sequence of Capronia coronata CBS 617.96.</title>
        <authorList>
            <consortium name="The Broad Institute Genomics Platform"/>
            <person name="Cuomo C."/>
            <person name="de Hoog S."/>
            <person name="Gorbushina A."/>
            <person name="Walker B."/>
            <person name="Young S.K."/>
            <person name="Zeng Q."/>
            <person name="Gargeya S."/>
            <person name="Fitzgerald M."/>
            <person name="Haas B."/>
            <person name="Abouelleil A."/>
            <person name="Allen A.W."/>
            <person name="Alvarado L."/>
            <person name="Arachchi H.M."/>
            <person name="Berlin A.M."/>
            <person name="Chapman S.B."/>
            <person name="Gainer-Dewar J."/>
            <person name="Goldberg J."/>
            <person name="Griggs A."/>
            <person name="Gujja S."/>
            <person name="Hansen M."/>
            <person name="Howarth C."/>
            <person name="Imamovic A."/>
            <person name="Ireland A."/>
            <person name="Larimer J."/>
            <person name="McCowan C."/>
            <person name="Murphy C."/>
            <person name="Pearson M."/>
            <person name="Poon T.W."/>
            <person name="Priest M."/>
            <person name="Roberts A."/>
            <person name="Saif S."/>
            <person name="Shea T."/>
            <person name="Sisk P."/>
            <person name="Sykes S."/>
            <person name="Wortman J."/>
            <person name="Nusbaum C."/>
            <person name="Birren B."/>
        </authorList>
    </citation>
    <scope>NUCLEOTIDE SEQUENCE [LARGE SCALE GENOMIC DNA]</scope>
    <source>
        <strain evidence="14 15">CBS 617.96</strain>
    </source>
</reference>
<dbReference type="AlphaFoldDB" id="W9XSN1"/>
<comment type="caution">
    <text evidence="14">The sequence shown here is derived from an EMBL/GenBank/DDBJ whole genome shotgun (WGS) entry which is preliminary data.</text>
</comment>
<evidence type="ECO:0000313" key="15">
    <source>
        <dbReference type="Proteomes" id="UP000019484"/>
    </source>
</evidence>
<evidence type="ECO:0000256" key="8">
    <source>
        <dbReference type="ARBA" id="ARBA00023204"/>
    </source>
</evidence>
<evidence type="ECO:0000256" key="4">
    <source>
        <dbReference type="ARBA" id="ARBA00015377"/>
    </source>
</evidence>
<dbReference type="InterPro" id="IPR036217">
    <property type="entry name" value="MethylDNA_cys_MeTrfase_DNAb"/>
</dbReference>
<feature type="region of interest" description="Disordered" evidence="12">
    <location>
        <begin position="158"/>
        <end position="195"/>
    </location>
</feature>
<evidence type="ECO:0000256" key="3">
    <source>
        <dbReference type="ARBA" id="ARBA00011918"/>
    </source>
</evidence>
<dbReference type="InterPro" id="IPR001497">
    <property type="entry name" value="MethylDNA_cys_MeTrfase_AS"/>
</dbReference>
<dbReference type="GO" id="GO:0032259">
    <property type="term" value="P:methylation"/>
    <property type="evidence" value="ECO:0007669"/>
    <property type="project" value="UniProtKB-KW"/>
</dbReference>
<dbReference type="Pfam" id="PF01035">
    <property type="entry name" value="DNA_binding_1"/>
    <property type="match status" value="1"/>
</dbReference>
<dbReference type="PROSITE" id="PS00374">
    <property type="entry name" value="MGMT"/>
    <property type="match status" value="1"/>
</dbReference>
<dbReference type="SUPFAM" id="SSF46767">
    <property type="entry name" value="Methylated DNA-protein cysteine methyltransferase, C-terminal domain"/>
    <property type="match status" value="1"/>
</dbReference>
<dbReference type="GO" id="GO:0006281">
    <property type="term" value="P:DNA repair"/>
    <property type="evidence" value="ECO:0007669"/>
    <property type="project" value="UniProtKB-KW"/>
</dbReference>
<gene>
    <name evidence="14" type="ORF">A1O1_06862</name>
</gene>
<evidence type="ECO:0000256" key="7">
    <source>
        <dbReference type="ARBA" id="ARBA00022763"/>
    </source>
</evidence>
<keyword evidence="6" id="KW-0808">Transferase</keyword>
<keyword evidence="8" id="KW-0234">DNA repair</keyword>
<evidence type="ECO:0000256" key="6">
    <source>
        <dbReference type="ARBA" id="ARBA00022679"/>
    </source>
</evidence>
<dbReference type="EMBL" id="AMWN01000006">
    <property type="protein sequence ID" value="EXJ83243.1"/>
    <property type="molecule type" value="Genomic_DNA"/>
</dbReference>
<comment type="catalytic activity">
    <reaction evidence="11">
        <text>a 6-O-methyl-2'-deoxyguanosine in DNA + L-cysteinyl-[protein] = S-methyl-L-cysteinyl-[protein] + a 2'-deoxyguanosine in DNA</text>
        <dbReference type="Rhea" id="RHEA:24000"/>
        <dbReference type="Rhea" id="RHEA-COMP:10131"/>
        <dbReference type="Rhea" id="RHEA-COMP:10132"/>
        <dbReference type="Rhea" id="RHEA-COMP:11367"/>
        <dbReference type="Rhea" id="RHEA-COMP:11368"/>
        <dbReference type="ChEBI" id="CHEBI:29950"/>
        <dbReference type="ChEBI" id="CHEBI:82612"/>
        <dbReference type="ChEBI" id="CHEBI:85445"/>
        <dbReference type="ChEBI" id="CHEBI:85448"/>
        <dbReference type="EC" id="2.1.1.63"/>
    </reaction>
</comment>
<dbReference type="NCBIfam" id="TIGR00589">
    <property type="entry name" value="ogt"/>
    <property type="match status" value="1"/>
</dbReference>
<evidence type="ECO:0000256" key="5">
    <source>
        <dbReference type="ARBA" id="ARBA00022603"/>
    </source>
</evidence>